<evidence type="ECO:0000256" key="6">
    <source>
        <dbReference type="SAM" id="Phobius"/>
    </source>
</evidence>
<evidence type="ECO:0000313" key="9">
    <source>
        <dbReference type="Proteomes" id="UP001281003"/>
    </source>
</evidence>
<sequence length="598" mass="64981">MPHSRSLSEQSCLLANVDFTSSHEDDRSSRRGSLSPYTFPSHHVVHVYPDPEFSLPPSSLQQTDEFTSWSDLPNKRQLLILSLCRFSECLSNLYILPYLFQLVRSAVSTSTPTLIEDNDDIVTYYMSIPTTALVSTYSGALVACFPLAQLLVSFLLPCLERYGGRKVPITWSLGLLAVANLAFGFSRSFWTLLFWRVVSGLAASGNGVAVRSMAGEVVGEKRYQEKTVQVLSMVGNVGVVVGLAMGGLLAEPVKTMPGLFGPEGVLNWSGSEEGGVKWMVQYPFALPAVMNALLIGVVAVIAAVFMKETNRPGYHLTQRPYILLNNSSTILSSPHDVDGVDEKSAPKPSILSALTTRTIPPLISSFLLTLHTSAFTFLLSLHLSTPSSPYSPLQSTTGHSLTPIIFRFTGGLSLSPLTTSLYLSVFGLLGLLLRAYVYPKWQNRLSTMGLFELSLALFPFVYLVTPYLSLFSWGSHKDTTTKGYGESMKWIALGVVLGAQTLAVTMAGPSAEVLLKESTPCEEEGVRERVREVGSMVTNLAGVVGPVVGGVVYAKGVREGVVGAAWWFYLVVVAVVAAGWCVGVQGRGHEEREDEEKR</sequence>
<dbReference type="InterPro" id="IPR020846">
    <property type="entry name" value="MFS_dom"/>
</dbReference>
<dbReference type="InterPro" id="IPR011701">
    <property type="entry name" value="MFS"/>
</dbReference>
<feature type="transmembrane region" description="Helical" evidence="6">
    <location>
        <begin position="490"/>
        <end position="515"/>
    </location>
</feature>
<feature type="transmembrane region" description="Helical" evidence="6">
    <location>
        <begin position="536"/>
        <end position="554"/>
    </location>
</feature>
<dbReference type="Gene3D" id="1.20.1250.20">
    <property type="entry name" value="MFS general substrate transporter like domains"/>
    <property type="match status" value="1"/>
</dbReference>
<dbReference type="Proteomes" id="UP001281003">
    <property type="component" value="Unassembled WGS sequence"/>
</dbReference>
<reference evidence="8" key="2">
    <citation type="submission" date="2023-07" db="EMBL/GenBank/DDBJ databases">
        <authorList>
            <consortium name="Lawrence Berkeley National Laboratory"/>
            <person name="Haridas S."/>
            <person name="Hensen N."/>
            <person name="Bonometti L."/>
            <person name="Westerberg I."/>
            <person name="Brannstrom I.O."/>
            <person name="Guillou S."/>
            <person name="Cros-Aarteil S."/>
            <person name="Calhoun S."/>
            <person name="Kuo A."/>
            <person name="Mondo S."/>
            <person name="Pangilinan J."/>
            <person name="Riley R."/>
            <person name="LaButti K."/>
            <person name="Andreopoulos B."/>
            <person name="Lipzen A."/>
            <person name="Chen C."/>
            <person name="Yanf M."/>
            <person name="Daum C."/>
            <person name="Ng V."/>
            <person name="Clum A."/>
            <person name="Steindorff A."/>
            <person name="Ohm R."/>
            <person name="Martin F."/>
            <person name="Silar P."/>
            <person name="Natvig D."/>
            <person name="Lalanne C."/>
            <person name="Gautier V."/>
            <person name="Ament-velasquez S.L."/>
            <person name="Kruys A."/>
            <person name="Hutchinson M.I."/>
            <person name="Powell A.J."/>
            <person name="Barry K."/>
            <person name="Miller A.N."/>
            <person name="Grigoriev I.V."/>
            <person name="Debuchy R."/>
            <person name="Gladieux P."/>
            <person name="Thoren M.H."/>
            <person name="Johannesson H."/>
        </authorList>
    </citation>
    <scope>NUCLEOTIDE SEQUENCE</scope>
    <source>
        <strain evidence="8">FGSC 1904</strain>
    </source>
</reference>
<feature type="transmembrane region" description="Helical" evidence="6">
    <location>
        <begin position="362"/>
        <end position="383"/>
    </location>
</feature>
<keyword evidence="3 6" id="KW-0812">Transmembrane</keyword>
<dbReference type="InterPro" id="IPR036259">
    <property type="entry name" value="MFS_trans_sf"/>
</dbReference>
<accession>A0AAE0PKQ2</accession>
<keyword evidence="2" id="KW-0813">Transport</keyword>
<organism evidence="8 9">
    <name type="scientific">Sordaria brevicollis</name>
    <dbReference type="NCBI Taxonomy" id="83679"/>
    <lineage>
        <taxon>Eukaryota</taxon>
        <taxon>Fungi</taxon>
        <taxon>Dikarya</taxon>
        <taxon>Ascomycota</taxon>
        <taxon>Pezizomycotina</taxon>
        <taxon>Sordariomycetes</taxon>
        <taxon>Sordariomycetidae</taxon>
        <taxon>Sordariales</taxon>
        <taxon>Sordariaceae</taxon>
        <taxon>Sordaria</taxon>
    </lineage>
</organism>
<keyword evidence="5 6" id="KW-0472">Membrane</keyword>
<dbReference type="PANTHER" id="PTHR23504:SF6">
    <property type="entry name" value="MULTIDRUG TRANSPORTER, PUTATIVE (AFU_ORTHOLOGUE AFUA_4G08740)-RELATED"/>
    <property type="match status" value="1"/>
</dbReference>
<feature type="transmembrane region" description="Helical" evidence="6">
    <location>
        <begin position="450"/>
        <end position="470"/>
    </location>
</feature>
<evidence type="ECO:0000256" key="3">
    <source>
        <dbReference type="ARBA" id="ARBA00022692"/>
    </source>
</evidence>
<feature type="transmembrane region" description="Helical" evidence="6">
    <location>
        <begin position="284"/>
        <end position="306"/>
    </location>
</feature>
<feature type="transmembrane region" description="Helical" evidence="6">
    <location>
        <begin position="134"/>
        <end position="156"/>
    </location>
</feature>
<feature type="transmembrane region" description="Helical" evidence="6">
    <location>
        <begin position="168"/>
        <end position="186"/>
    </location>
</feature>
<feature type="transmembrane region" description="Helical" evidence="6">
    <location>
        <begin position="566"/>
        <end position="584"/>
    </location>
</feature>
<dbReference type="SUPFAM" id="SSF103473">
    <property type="entry name" value="MFS general substrate transporter"/>
    <property type="match status" value="1"/>
</dbReference>
<protein>
    <submittedName>
        <fullName evidence="8">Major facilitator superfamily domain-containing protein</fullName>
    </submittedName>
</protein>
<keyword evidence="9" id="KW-1185">Reference proteome</keyword>
<evidence type="ECO:0000256" key="2">
    <source>
        <dbReference type="ARBA" id="ARBA00022448"/>
    </source>
</evidence>
<evidence type="ECO:0000256" key="4">
    <source>
        <dbReference type="ARBA" id="ARBA00022989"/>
    </source>
</evidence>
<comment type="caution">
    <text evidence="8">The sequence shown here is derived from an EMBL/GenBank/DDBJ whole genome shotgun (WGS) entry which is preliminary data.</text>
</comment>
<evidence type="ECO:0000256" key="5">
    <source>
        <dbReference type="ARBA" id="ARBA00023136"/>
    </source>
</evidence>
<name>A0AAE0PKQ2_SORBR</name>
<dbReference type="PROSITE" id="PS50850">
    <property type="entry name" value="MFS"/>
    <property type="match status" value="1"/>
</dbReference>
<gene>
    <name evidence="8" type="ORF">B0T20DRAFT_389703</name>
</gene>
<keyword evidence="4 6" id="KW-1133">Transmembrane helix</keyword>
<comment type="subcellular location">
    <subcellularLocation>
        <location evidence="1">Membrane</location>
        <topology evidence="1">Multi-pass membrane protein</topology>
    </subcellularLocation>
</comment>
<feature type="transmembrane region" description="Helical" evidence="6">
    <location>
        <begin position="230"/>
        <end position="250"/>
    </location>
</feature>
<feature type="transmembrane region" description="Helical" evidence="6">
    <location>
        <begin position="192"/>
        <end position="210"/>
    </location>
</feature>
<dbReference type="AlphaFoldDB" id="A0AAE0PKQ2"/>
<dbReference type="GO" id="GO:0022857">
    <property type="term" value="F:transmembrane transporter activity"/>
    <property type="evidence" value="ECO:0007669"/>
    <property type="project" value="InterPro"/>
</dbReference>
<dbReference type="GO" id="GO:0016020">
    <property type="term" value="C:membrane"/>
    <property type="evidence" value="ECO:0007669"/>
    <property type="project" value="UniProtKB-SubCell"/>
</dbReference>
<proteinExistence type="predicted"/>
<dbReference type="PANTHER" id="PTHR23504">
    <property type="entry name" value="MAJOR FACILITATOR SUPERFAMILY DOMAIN-CONTAINING PROTEIN 10"/>
    <property type="match status" value="1"/>
</dbReference>
<dbReference type="EMBL" id="JAUTDP010000002">
    <property type="protein sequence ID" value="KAK3401776.1"/>
    <property type="molecule type" value="Genomic_DNA"/>
</dbReference>
<evidence type="ECO:0000313" key="8">
    <source>
        <dbReference type="EMBL" id="KAK3401776.1"/>
    </source>
</evidence>
<dbReference type="Pfam" id="PF07690">
    <property type="entry name" value="MFS_1"/>
    <property type="match status" value="1"/>
</dbReference>
<evidence type="ECO:0000256" key="1">
    <source>
        <dbReference type="ARBA" id="ARBA00004141"/>
    </source>
</evidence>
<feature type="domain" description="Major facilitator superfamily (MFS) profile" evidence="7">
    <location>
        <begin position="77"/>
        <end position="589"/>
    </location>
</feature>
<reference evidence="8" key="1">
    <citation type="journal article" date="2023" name="Mol. Phylogenet. Evol.">
        <title>Genome-scale phylogeny and comparative genomics of the fungal order Sordariales.</title>
        <authorList>
            <person name="Hensen N."/>
            <person name="Bonometti L."/>
            <person name="Westerberg I."/>
            <person name="Brannstrom I.O."/>
            <person name="Guillou S."/>
            <person name="Cros-Aarteil S."/>
            <person name="Calhoun S."/>
            <person name="Haridas S."/>
            <person name="Kuo A."/>
            <person name="Mondo S."/>
            <person name="Pangilinan J."/>
            <person name="Riley R."/>
            <person name="LaButti K."/>
            <person name="Andreopoulos B."/>
            <person name="Lipzen A."/>
            <person name="Chen C."/>
            <person name="Yan M."/>
            <person name="Daum C."/>
            <person name="Ng V."/>
            <person name="Clum A."/>
            <person name="Steindorff A."/>
            <person name="Ohm R.A."/>
            <person name="Martin F."/>
            <person name="Silar P."/>
            <person name="Natvig D.O."/>
            <person name="Lalanne C."/>
            <person name="Gautier V."/>
            <person name="Ament-Velasquez S.L."/>
            <person name="Kruys A."/>
            <person name="Hutchinson M.I."/>
            <person name="Powell A.J."/>
            <person name="Barry K."/>
            <person name="Miller A.N."/>
            <person name="Grigoriev I.V."/>
            <person name="Debuchy R."/>
            <person name="Gladieux P."/>
            <person name="Hiltunen Thoren M."/>
            <person name="Johannesson H."/>
        </authorList>
    </citation>
    <scope>NUCLEOTIDE SEQUENCE</scope>
    <source>
        <strain evidence="8">FGSC 1904</strain>
    </source>
</reference>
<evidence type="ECO:0000259" key="7">
    <source>
        <dbReference type="PROSITE" id="PS50850"/>
    </source>
</evidence>
<feature type="transmembrane region" description="Helical" evidence="6">
    <location>
        <begin position="421"/>
        <end position="438"/>
    </location>
</feature>